<protein>
    <submittedName>
        <fullName evidence="2">Jg16619 protein</fullName>
    </submittedName>
</protein>
<sequence length="159" mass="18288">MERAQKERVNGKRSIKNKQRKKGESSGIKGIKMSPSTFTNLLIIFGTLSMLMMTATAAPVEQDDEQSENTLVGRPGEVADLSVPWEALNTAALRKLLLQLDTDDRFNMNPRVSRSWPQTEPRGWGLRTMDGRIARQWRADKRQVRFRQCYFNPISCFRK</sequence>
<feature type="region of interest" description="Disordered" evidence="1">
    <location>
        <begin position="1"/>
        <end position="31"/>
    </location>
</feature>
<organism evidence="2 3">
    <name type="scientific">Pararge aegeria aegeria</name>
    <dbReference type="NCBI Taxonomy" id="348720"/>
    <lineage>
        <taxon>Eukaryota</taxon>
        <taxon>Metazoa</taxon>
        <taxon>Ecdysozoa</taxon>
        <taxon>Arthropoda</taxon>
        <taxon>Hexapoda</taxon>
        <taxon>Insecta</taxon>
        <taxon>Pterygota</taxon>
        <taxon>Neoptera</taxon>
        <taxon>Endopterygota</taxon>
        <taxon>Lepidoptera</taxon>
        <taxon>Glossata</taxon>
        <taxon>Ditrysia</taxon>
        <taxon>Papilionoidea</taxon>
        <taxon>Nymphalidae</taxon>
        <taxon>Satyrinae</taxon>
        <taxon>Satyrini</taxon>
        <taxon>Parargina</taxon>
        <taxon>Pararge</taxon>
    </lineage>
</organism>
<keyword evidence="3" id="KW-1185">Reference proteome</keyword>
<dbReference type="Proteomes" id="UP000838756">
    <property type="component" value="Unassembled WGS sequence"/>
</dbReference>
<proteinExistence type="predicted"/>
<name>A0A8S4R837_9NEOP</name>
<comment type="caution">
    <text evidence="2">The sequence shown here is derived from an EMBL/GenBank/DDBJ whole genome shotgun (WGS) entry which is preliminary data.</text>
</comment>
<evidence type="ECO:0000313" key="3">
    <source>
        <dbReference type="Proteomes" id="UP000838756"/>
    </source>
</evidence>
<evidence type="ECO:0000256" key="1">
    <source>
        <dbReference type="SAM" id="MobiDB-lite"/>
    </source>
</evidence>
<dbReference type="AlphaFoldDB" id="A0A8S4R837"/>
<feature type="compositionally biased region" description="Basic residues" evidence="1">
    <location>
        <begin position="11"/>
        <end position="21"/>
    </location>
</feature>
<dbReference type="OrthoDB" id="7340102at2759"/>
<feature type="compositionally biased region" description="Basic and acidic residues" evidence="1">
    <location>
        <begin position="1"/>
        <end position="10"/>
    </location>
</feature>
<gene>
    <name evidence="2" type="primary">jg16619</name>
    <name evidence="2" type="ORF">PAEG_LOCUS11034</name>
</gene>
<accession>A0A8S4R837</accession>
<dbReference type="EMBL" id="CAKXAJ010024920">
    <property type="protein sequence ID" value="CAH2232859.1"/>
    <property type="molecule type" value="Genomic_DNA"/>
</dbReference>
<reference evidence="2" key="1">
    <citation type="submission" date="2022-03" db="EMBL/GenBank/DDBJ databases">
        <authorList>
            <person name="Lindestad O."/>
        </authorList>
    </citation>
    <scope>NUCLEOTIDE SEQUENCE</scope>
</reference>
<evidence type="ECO:0000313" key="2">
    <source>
        <dbReference type="EMBL" id="CAH2232859.1"/>
    </source>
</evidence>